<dbReference type="Proteomes" id="UP000594342">
    <property type="component" value="Unassembled WGS sequence"/>
</dbReference>
<name>A0A5K0U9A2_9VIRU</name>
<gene>
    <name evidence="2" type="ORF">YASMINEVIRUS_169</name>
</gene>
<proteinExistence type="predicted"/>
<evidence type="ECO:0000313" key="2">
    <source>
        <dbReference type="EMBL" id="VBB17706.1"/>
    </source>
</evidence>
<feature type="transmembrane region" description="Helical" evidence="1">
    <location>
        <begin position="173"/>
        <end position="196"/>
    </location>
</feature>
<keyword evidence="1" id="KW-1133">Transmembrane helix</keyword>
<protein>
    <submittedName>
        <fullName evidence="2">Uncharacterized protein</fullName>
    </submittedName>
</protein>
<reference evidence="2 3" key="1">
    <citation type="submission" date="2018-10" db="EMBL/GenBank/DDBJ databases">
        <authorList>
            <consortium name="IHU Genomes"/>
        </authorList>
    </citation>
    <scope>NUCLEOTIDE SEQUENCE [LARGE SCALE GENOMIC DNA]</scope>
    <source>
        <strain evidence="2 3">A1</strain>
    </source>
</reference>
<feature type="transmembrane region" description="Helical" evidence="1">
    <location>
        <begin position="97"/>
        <end position="122"/>
    </location>
</feature>
<organism evidence="2 3">
    <name type="scientific">Yasminevirus sp. GU-2018</name>
    <dbReference type="NCBI Taxonomy" id="2420051"/>
    <lineage>
        <taxon>Viruses</taxon>
        <taxon>Varidnaviria</taxon>
        <taxon>Bamfordvirae</taxon>
        <taxon>Nucleocytoviricota</taxon>
        <taxon>Megaviricetes</taxon>
        <taxon>Imitervirales</taxon>
        <taxon>Mimiviridae</taxon>
        <taxon>Klosneuvirinae</taxon>
        <taxon>Yasminevirus</taxon>
        <taxon>Yasminevirus saudimassiliense</taxon>
    </lineage>
</organism>
<feature type="transmembrane region" description="Helical" evidence="1">
    <location>
        <begin position="21"/>
        <end position="43"/>
    </location>
</feature>
<sequence length="211" mass="24876">MGHNNFSLIYNSQRLVETTMLSLKSAFITLSAVFFATTVWEHVATETAYHYKPTYFIGVLTVFLRLWFEYFGEMFAVCASFLDYVKKFIEFLKLENYIRSVCGILSAFYDLSMTWLWFFVGYANYYFASETNRWIVLVGTFSIILFVIYLIYKLDQHLRTTTHYKNGIFSVKPIRYLCNEYAIGTIVVAVCVYGIYSYELFSDLRTKFFSK</sequence>
<evidence type="ECO:0000256" key="1">
    <source>
        <dbReference type="SAM" id="Phobius"/>
    </source>
</evidence>
<evidence type="ECO:0000313" key="3">
    <source>
        <dbReference type="Proteomes" id="UP000594342"/>
    </source>
</evidence>
<accession>A0A5K0U9A2</accession>
<keyword evidence="1" id="KW-0472">Membrane</keyword>
<dbReference type="EMBL" id="UPSH01000001">
    <property type="protein sequence ID" value="VBB17706.1"/>
    <property type="molecule type" value="Genomic_DNA"/>
</dbReference>
<comment type="caution">
    <text evidence="2">The sequence shown here is derived from an EMBL/GenBank/DDBJ whole genome shotgun (WGS) entry which is preliminary data.</text>
</comment>
<keyword evidence="3" id="KW-1185">Reference proteome</keyword>
<feature type="transmembrane region" description="Helical" evidence="1">
    <location>
        <begin position="134"/>
        <end position="152"/>
    </location>
</feature>
<keyword evidence="1" id="KW-0812">Transmembrane</keyword>
<feature type="transmembrane region" description="Helical" evidence="1">
    <location>
        <begin position="55"/>
        <end position="85"/>
    </location>
</feature>